<dbReference type="GO" id="GO:0007189">
    <property type="term" value="P:adenylate cyclase-activating G protein-coupled receptor signaling pathway"/>
    <property type="evidence" value="ECO:0007669"/>
    <property type="project" value="TreeGrafter"/>
</dbReference>
<keyword evidence="7" id="KW-0732">Signal</keyword>
<dbReference type="PROSITE" id="PS50261">
    <property type="entry name" value="G_PROTEIN_RECEP_F2_4"/>
    <property type="match status" value="1"/>
</dbReference>
<keyword evidence="10" id="KW-1185">Reference proteome</keyword>
<keyword evidence="4 6" id="KW-0472">Membrane</keyword>
<dbReference type="Gene3D" id="1.20.1070.10">
    <property type="entry name" value="Rhodopsin 7-helix transmembrane proteins"/>
    <property type="match status" value="1"/>
</dbReference>
<dbReference type="PANTHER" id="PTHR12011:SF326">
    <property type="entry name" value="ADHESION G-PROTEIN COUPLED RECEPTOR G5"/>
    <property type="match status" value="1"/>
</dbReference>
<feature type="transmembrane region" description="Helical" evidence="6">
    <location>
        <begin position="189"/>
        <end position="212"/>
    </location>
</feature>
<dbReference type="Pfam" id="PF00002">
    <property type="entry name" value="7tm_2"/>
    <property type="match status" value="1"/>
</dbReference>
<evidence type="ECO:0000256" key="2">
    <source>
        <dbReference type="ARBA" id="ARBA00022692"/>
    </source>
</evidence>
<keyword evidence="5" id="KW-1015">Disulfide bond</keyword>
<feature type="chain" id="PRO_5041363781" evidence="7">
    <location>
        <begin position="20"/>
        <end position="263"/>
    </location>
</feature>
<dbReference type="RefSeq" id="XP_005726491.1">
    <property type="nucleotide sequence ID" value="XM_005726434.1"/>
</dbReference>
<evidence type="ECO:0000256" key="6">
    <source>
        <dbReference type="SAM" id="Phobius"/>
    </source>
</evidence>
<dbReference type="GO" id="GO:0005886">
    <property type="term" value="C:plasma membrane"/>
    <property type="evidence" value="ECO:0007669"/>
    <property type="project" value="TreeGrafter"/>
</dbReference>
<proteinExistence type="predicted"/>
<dbReference type="InterPro" id="IPR046338">
    <property type="entry name" value="GAIN_dom_sf"/>
</dbReference>
<dbReference type="PROSITE" id="PS50221">
    <property type="entry name" value="GAIN_B"/>
    <property type="match status" value="1"/>
</dbReference>
<dbReference type="InterPro" id="IPR000832">
    <property type="entry name" value="GPCR_2_secretin-like"/>
</dbReference>
<evidence type="ECO:0000259" key="9">
    <source>
        <dbReference type="PROSITE" id="PS50261"/>
    </source>
</evidence>
<dbReference type="InterPro" id="IPR000203">
    <property type="entry name" value="GPS"/>
</dbReference>
<comment type="subcellular location">
    <subcellularLocation>
        <location evidence="1">Membrane</location>
        <topology evidence="1">Multi-pass membrane protein</topology>
    </subcellularLocation>
</comment>
<dbReference type="Proteomes" id="UP000695023">
    <property type="component" value="Unplaced"/>
</dbReference>
<dbReference type="GO" id="GO:0004930">
    <property type="term" value="F:G protein-coupled receptor activity"/>
    <property type="evidence" value="ECO:0007669"/>
    <property type="project" value="InterPro"/>
</dbReference>
<reference evidence="11" key="1">
    <citation type="submission" date="2025-08" db="UniProtKB">
        <authorList>
            <consortium name="RefSeq"/>
        </authorList>
    </citation>
    <scope>IDENTIFICATION</scope>
</reference>
<feature type="transmembrane region" description="Helical" evidence="6">
    <location>
        <begin position="153"/>
        <end position="169"/>
    </location>
</feature>
<keyword evidence="3 6" id="KW-1133">Transmembrane helix</keyword>
<evidence type="ECO:0000256" key="5">
    <source>
        <dbReference type="ARBA" id="ARBA00023157"/>
    </source>
</evidence>
<keyword evidence="2 6" id="KW-0812">Transmembrane</keyword>
<protein>
    <submittedName>
        <fullName evidence="11">G-protein coupled receptor 64-like</fullName>
    </submittedName>
</protein>
<dbReference type="SMART" id="SM00303">
    <property type="entry name" value="GPS"/>
    <property type="match status" value="1"/>
</dbReference>
<dbReference type="InterPro" id="IPR057244">
    <property type="entry name" value="GAIN_B"/>
</dbReference>
<dbReference type="AlphaFoldDB" id="A0A9Y3R1F7"/>
<evidence type="ECO:0000256" key="1">
    <source>
        <dbReference type="ARBA" id="ARBA00004141"/>
    </source>
</evidence>
<evidence type="ECO:0000256" key="3">
    <source>
        <dbReference type="ARBA" id="ARBA00022989"/>
    </source>
</evidence>
<evidence type="ECO:0000313" key="11">
    <source>
        <dbReference type="RefSeq" id="XP_005726491.1"/>
    </source>
</evidence>
<feature type="domain" description="GAIN-B" evidence="8">
    <location>
        <begin position="1"/>
        <end position="110"/>
    </location>
</feature>
<evidence type="ECO:0000259" key="8">
    <source>
        <dbReference type="PROSITE" id="PS50221"/>
    </source>
</evidence>
<feature type="signal peptide" evidence="7">
    <location>
        <begin position="1"/>
        <end position="19"/>
    </location>
</feature>
<dbReference type="PRINTS" id="PR00249">
    <property type="entry name" value="GPCRSECRETIN"/>
</dbReference>
<accession>A0A9Y3R1F7</accession>
<evidence type="ECO:0000256" key="7">
    <source>
        <dbReference type="SAM" id="SignalP"/>
    </source>
</evidence>
<dbReference type="PANTHER" id="PTHR12011">
    <property type="entry name" value="ADHESION G-PROTEIN COUPLED RECEPTOR"/>
    <property type="match status" value="1"/>
</dbReference>
<feature type="transmembrane region" description="Helical" evidence="6">
    <location>
        <begin position="116"/>
        <end position="141"/>
    </location>
</feature>
<dbReference type="Pfam" id="PF01825">
    <property type="entry name" value="GPS"/>
    <property type="match status" value="1"/>
</dbReference>
<dbReference type="InterPro" id="IPR017981">
    <property type="entry name" value="GPCR_2-like_7TM"/>
</dbReference>
<evidence type="ECO:0000256" key="4">
    <source>
        <dbReference type="ARBA" id="ARBA00023136"/>
    </source>
</evidence>
<gene>
    <name evidence="11" type="primary">LOC102205493</name>
</gene>
<evidence type="ECO:0000313" key="10">
    <source>
        <dbReference type="Proteomes" id="UP000695023"/>
    </source>
</evidence>
<dbReference type="Gene3D" id="2.60.220.50">
    <property type="match status" value="1"/>
</dbReference>
<feature type="transmembrane region" description="Helical" evidence="6">
    <location>
        <begin position="224"/>
        <end position="245"/>
    </location>
</feature>
<dbReference type="GeneID" id="102205493"/>
<dbReference type="GO" id="GO:0007166">
    <property type="term" value="P:cell surface receptor signaling pathway"/>
    <property type="evidence" value="ECO:0007669"/>
    <property type="project" value="InterPro"/>
</dbReference>
<name>A0A9Y3R1F7_9CICH</name>
<organism evidence="10 11">
    <name type="scientific">Pundamilia nyererei</name>
    <dbReference type="NCBI Taxonomy" id="303518"/>
    <lineage>
        <taxon>Eukaryota</taxon>
        <taxon>Metazoa</taxon>
        <taxon>Chordata</taxon>
        <taxon>Craniata</taxon>
        <taxon>Vertebrata</taxon>
        <taxon>Euteleostomi</taxon>
        <taxon>Actinopterygii</taxon>
        <taxon>Neopterygii</taxon>
        <taxon>Teleostei</taxon>
        <taxon>Neoteleostei</taxon>
        <taxon>Acanthomorphata</taxon>
        <taxon>Ovalentaria</taxon>
        <taxon>Cichlomorphae</taxon>
        <taxon>Cichliformes</taxon>
        <taxon>Cichlidae</taxon>
        <taxon>African cichlids</taxon>
        <taxon>Pseudocrenilabrinae</taxon>
        <taxon>Haplochromini</taxon>
        <taxon>Pundamilia</taxon>
    </lineage>
</organism>
<feature type="domain" description="G-protein coupled receptors family 2 profile 2" evidence="9">
    <location>
        <begin position="117"/>
        <end position="263"/>
    </location>
</feature>
<sequence length="263" mass="29433">MFFLGGSLHLCFWFQSILGSPYEVYDQALVGLSVEGKNISGLQQRVNITINLTKKINETQNALCHFFNLSRKNFSQDGCITLWTRGENHLTCSCDHLTYFAVLLVTASPSPKDQEILTYITLIGCSLSLFTLVITVFLFITNRKGREDVSMRVHINLVIALILLNLHFLPNQAAAAVSSTGLCLYMALALHYSLLATFIWMALEGFHLYLLLVKVFNIYIKRYLLKLSVVGWGVPAVIVSVVVIIDRGFYGQVPLDSSNKTAM</sequence>